<dbReference type="SUPFAM" id="SSF53790">
    <property type="entry name" value="Tetrapyrrole methylase"/>
    <property type="match status" value="1"/>
</dbReference>
<dbReference type="InterPro" id="IPR014777">
    <property type="entry name" value="4pyrrole_Mease_sub1"/>
</dbReference>
<dbReference type="AlphaFoldDB" id="D4H3N8"/>
<protein>
    <submittedName>
        <fullName evidence="7">Uroporphyrin-III C/tetrapyrrole (Corrin/Porphyrin) methyltransferase</fullName>
    </submittedName>
</protein>
<dbReference type="GO" id="GO:0008168">
    <property type="term" value="F:methyltransferase activity"/>
    <property type="evidence" value="ECO:0007669"/>
    <property type="project" value="UniProtKB-KW"/>
</dbReference>
<dbReference type="InterPro" id="IPR035996">
    <property type="entry name" value="4pyrrol_Methylase_sf"/>
</dbReference>
<evidence type="ECO:0000256" key="3">
    <source>
        <dbReference type="ARBA" id="ARBA00022603"/>
    </source>
</evidence>
<dbReference type="eggNOG" id="COG0313">
    <property type="taxonomic scope" value="Bacteria"/>
</dbReference>
<keyword evidence="3 7" id="KW-0489">Methyltransferase</keyword>
<dbReference type="STRING" id="522772.Dacet_2378"/>
<evidence type="ECO:0000259" key="6">
    <source>
        <dbReference type="Pfam" id="PF00590"/>
    </source>
</evidence>
<dbReference type="OrthoDB" id="9809084at2"/>
<dbReference type="KEGG" id="dap:Dacet_2378"/>
<dbReference type="InterPro" id="IPR008189">
    <property type="entry name" value="rRNA_ssu_MeTfrase_I"/>
</dbReference>
<dbReference type="RefSeq" id="WP_013011642.1">
    <property type="nucleotide sequence ID" value="NC_013943.1"/>
</dbReference>
<keyword evidence="8" id="KW-1185">Reference proteome</keyword>
<dbReference type="GO" id="GO:0032259">
    <property type="term" value="P:methylation"/>
    <property type="evidence" value="ECO:0007669"/>
    <property type="project" value="UniProtKB-KW"/>
</dbReference>
<evidence type="ECO:0000256" key="2">
    <source>
        <dbReference type="ARBA" id="ARBA00022552"/>
    </source>
</evidence>
<feature type="domain" description="Tetrapyrrole methylase" evidence="6">
    <location>
        <begin position="13"/>
        <end position="202"/>
    </location>
</feature>
<reference evidence="7 8" key="1">
    <citation type="journal article" date="2010" name="Stand. Genomic Sci.">
        <title>Complete genome sequence of Denitrovibrio acetiphilus type strain (N2460).</title>
        <authorList>
            <person name="Kiss H."/>
            <person name="Lang E."/>
            <person name="Lapidus A."/>
            <person name="Copeland A."/>
            <person name="Nolan M."/>
            <person name="Glavina Del Rio T."/>
            <person name="Chen F."/>
            <person name="Lucas S."/>
            <person name="Tice H."/>
            <person name="Cheng J.F."/>
            <person name="Han C."/>
            <person name="Goodwin L."/>
            <person name="Pitluck S."/>
            <person name="Liolios K."/>
            <person name="Pati A."/>
            <person name="Ivanova N."/>
            <person name="Mavromatis K."/>
            <person name="Chen A."/>
            <person name="Palaniappan K."/>
            <person name="Land M."/>
            <person name="Hauser L."/>
            <person name="Chang Y.J."/>
            <person name="Jeffries C.D."/>
            <person name="Detter J.C."/>
            <person name="Brettin T."/>
            <person name="Spring S."/>
            <person name="Rohde M."/>
            <person name="Goker M."/>
            <person name="Woyke T."/>
            <person name="Bristow J."/>
            <person name="Eisen J.A."/>
            <person name="Markowitz V."/>
            <person name="Hugenholtz P."/>
            <person name="Kyrpides N.C."/>
            <person name="Klenk H.P."/>
        </authorList>
    </citation>
    <scope>NUCLEOTIDE SEQUENCE [LARGE SCALE GENOMIC DNA]</scope>
    <source>
        <strain evidence="8">DSM 12809 / NBRC 114555 / N2460</strain>
    </source>
</reference>
<dbReference type="InParanoid" id="D4H3N8"/>
<evidence type="ECO:0000256" key="1">
    <source>
        <dbReference type="ARBA" id="ARBA00022490"/>
    </source>
</evidence>
<dbReference type="InterPro" id="IPR014776">
    <property type="entry name" value="4pyrrole_Mease_sub2"/>
</dbReference>
<dbReference type="PANTHER" id="PTHR46111">
    <property type="entry name" value="RIBOSOMAL RNA SMALL SUBUNIT METHYLTRANSFERASE I"/>
    <property type="match status" value="1"/>
</dbReference>
<dbReference type="PANTHER" id="PTHR46111:SF2">
    <property type="entry name" value="SAM-DEPENDENT METHYLTRANSFERASE"/>
    <property type="match status" value="1"/>
</dbReference>
<dbReference type="Pfam" id="PF00590">
    <property type="entry name" value="TP_methylase"/>
    <property type="match status" value="1"/>
</dbReference>
<dbReference type="PaxDb" id="522772-Dacet_2378"/>
<keyword evidence="1" id="KW-0963">Cytoplasm</keyword>
<evidence type="ECO:0000256" key="4">
    <source>
        <dbReference type="ARBA" id="ARBA00022679"/>
    </source>
</evidence>
<evidence type="ECO:0000313" key="7">
    <source>
        <dbReference type="EMBL" id="ADD69140.1"/>
    </source>
</evidence>
<dbReference type="Gene3D" id="3.40.1010.10">
    <property type="entry name" value="Cobalt-precorrin-4 Transmethylase, Domain 1"/>
    <property type="match status" value="1"/>
</dbReference>
<evidence type="ECO:0000313" key="8">
    <source>
        <dbReference type="Proteomes" id="UP000002012"/>
    </source>
</evidence>
<dbReference type="PIRSF" id="PIRSF005917">
    <property type="entry name" value="MTase_YraL"/>
    <property type="match status" value="1"/>
</dbReference>
<evidence type="ECO:0000256" key="5">
    <source>
        <dbReference type="ARBA" id="ARBA00022691"/>
    </source>
</evidence>
<dbReference type="Proteomes" id="UP000002012">
    <property type="component" value="Chromosome"/>
</dbReference>
<accession>D4H3N8</accession>
<keyword evidence="2" id="KW-0698">rRNA processing</keyword>
<sequence>MPTIYVAGTDITGDYSNIPPHLKEIAAKCGLIIGEDRRNLGRFVAGADVRSAEQMFLNEHSLKREKEFLVEVSAEYENVLLISDAGTPCVADPGYDFINMAWNAGYQVVSIPGPSSITAALSVSGYFSESFYFMGFPPKENDQRKKFFDRVYNCRDTVVLLERPYVLHQLLDEVSFIDKKMSLSMNLGMPDEVTYRGTAAEILASVPEGVKAPFVLVISKKRFKED</sequence>
<proteinExistence type="predicted"/>
<dbReference type="Gene3D" id="3.30.950.10">
    <property type="entry name" value="Methyltransferase, Cobalt-precorrin-4 Transmethylase, Domain 2"/>
    <property type="match status" value="1"/>
</dbReference>
<dbReference type="InterPro" id="IPR000878">
    <property type="entry name" value="4pyrrol_Mease"/>
</dbReference>
<dbReference type="EMBL" id="CP001968">
    <property type="protein sequence ID" value="ADD69140.1"/>
    <property type="molecule type" value="Genomic_DNA"/>
</dbReference>
<keyword evidence="5" id="KW-0949">S-adenosyl-L-methionine</keyword>
<dbReference type="HOGENOM" id="CLU_044779_4_1_0"/>
<organism evidence="7 8">
    <name type="scientific">Denitrovibrio acetiphilus (strain DSM 12809 / NBRC 114555 / N2460)</name>
    <dbReference type="NCBI Taxonomy" id="522772"/>
    <lineage>
        <taxon>Bacteria</taxon>
        <taxon>Pseudomonadati</taxon>
        <taxon>Deferribacterota</taxon>
        <taxon>Deferribacteres</taxon>
        <taxon>Deferribacterales</taxon>
        <taxon>Geovibrionaceae</taxon>
        <taxon>Denitrovibrio</taxon>
    </lineage>
</organism>
<dbReference type="GO" id="GO:0006364">
    <property type="term" value="P:rRNA processing"/>
    <property type="evidence" value="ECO:0007669"/>
    <property type="project" value="UniProtKB-KW"/>
</dbReference>
<keyword evidence="4 7" id="KW-0808">Transferase</keyword>
<gene>
    <name evidence="7" type="ordered locus">Dacet_2378</name>
</gene>
<name>D4H3N8_DENA2</name>